<feature type="transmembrane region" description="Helical" evidence="1">
    <location>
        <begin position="672"/>
        <end position="691"/>
    </location>
</feature>
<evidence type="ECO:0000256" key="2">
    <source>
        <dbReference type="SAM" id="SignalP"/>
    </source>
</evidence>
<keyword evidence="5" id="KW-1185">Reference proteome</keyword>
<reference evidence="3" key="2">
    <citation type="submission" date="2019-06" db="EMBL/GenBank/DDBJ databases">
        <title>Genomics analysis of Aphanomyces spp. identifies a new class of oomycete effector associated with host adaptation.</title>
        <authorList>
            <person name="Gaulin E."/>
        </authorList>
    </citation>
    <scope>NUCLEOTIDE SEQUENCE</scope>
    <source>
        <strain evidence="3">CBS 578.67</strain>
    </source>
</reference>
<dbReference type="InterPro" id="IPR000884">
    <property type="entry name" value="TSP1_rpt"/>
</dbReference>
<dbReference type="SMART" id="SM00209">
    <property type="entry name" value="TSP1"/>
    <property type="match status" value="8"/>
</dbReference>
<dbReference type="OrthoDB" id="347314at2759"/>
<evidence type="ECO:0000256" key="1">
    <source>
        <dbReference type="SAM" id="Phobius"/>
    </source>
</evidence>
<feature type="chain" id="PRO_5036116349" evidence="2">
    <location>
        <begin position="19"/>
        <end position="710"/>
    </location>
</feature>
<proteinExistence type="predicted"/>
<dbReference type="SUPFAM" id="SSF82895">
    <property type="entry name" value="TSP-1 type 1 repeat"/>
    <property type="match status" value="3"/>
</dbReference>
<evidence type="ECO:0000313" key="4">
    <source>
        <dbReference type="EMBL" id="VFT93068.1"/>
    </source>
</evidence>
<evidence type="ECO:0000313" key="5">
    <source>
        <dbReference type="Proteomes" id="UP000332933"/>
    </source>
</evidence>
<reference evidence="4 5" key="1">
    <citation type="submission" date="2019-03" db="EMBL/GenBank/DDBJ databases">
        <authorList>
            <person name="Gaulin E."/>
            <person name="Dumas B."/>
        </authorList>
    </citation>
    <scope>NUCLEOTIDE SEQUENCE [LARGE SCALE GENOMIC DNA]</scope>
    <source>
        <strain evidence="4">CBS 568.67</strain>
    </source>
</reference>
<gene>
    <name evidence="4" type="primary">Aste57867_16292</name>
    <name evidence="3" type="ORF">As57867_016235</name>
    <name evidence="4" type="ORF">ASTE57867_16292</name>
</gene>
<dbReference type="Gene3D" id="2.20.100.10">
    <property type="entry name" value="Thrombospondin type-1 (TSP1) repeat"/>
    <property type="match status" value="4"/>
</dbReference>
<accession>A0A485L5X3</accession>
<dbReference type="AlphaFoldDB" id="A0A485L5X3"/>
<keyword evidence="1" id="KW-1133">Transmembrane helix</keyword>
<dbReference type="PANTHER" id="PTHR20920">
    <property type="entry name" value="RPE-SPONDIN"/>
    <property type="match status" value="1"/>
</dbReference>
<dbReference type="InterPro" id="IPR039942">
    <property type="entry name" value="SBSPO"/>
</dbReference>
<name>A0A485L5X3_9STRA</name>
<keyword evidence="2" id="KW-0732">Signal</keyword>
<dbReference type="PANTHER" id="PTHR20920:SF5">
    <property type="entry name" value="SMB DOMAIN-CONTAINING PROTEIN"/>
    <property type="match status" value="1"/>
</dbReference>
<dbReference type="PROSITE" id="PS50092">
    <property type="entry name" value="TSP1"/>
    <property type="match status" value="3"/>
</dbReference>
<dbReference type="Pfam" id="PF00090">
    <property type="entry name" value="TSP_1"/>
    <property type="match status" value="4"/>
</dbReference>
<feature type="signal peptide" evidence="2">
    <location>
        <begin position="1"/>
        <end position="18"/>
    </location>
</feature>
<dbReference type="EMBL" id="CAADRA010005882">
    <property type="protein sequence ID" value="VFT93068.1"/>
    <property type="molecule type" value="Genomic_DNA"/>
</dbReference>
<keyword evidence="1" id="KW-0812">Transmembrane</keyword>
<sequence length="710" mass="75144">MRLALSLSVIYAAKFTVAAPVDCILSDWSETAPCDPATGTRQITRSILQDSLNGGTPCDSIEYDTLLTSTETCTVDCILSDWSPSFCDQGTGVATRARSVVVNPLNGGAACDVLQESHSCLPETCETTAWAVAGACAPESCTQAQTRDMLFPDRDADLPCDLCQSVPCTLDAVMGPWTEWSECDATGHRTRSRDIVAPACNGGAAAEHTTETTTDSCGDVVCDSANNPWPVDVATGDDAWTPCNAVTGLQTRDRVLVAPSTGVTCETHQERACAVNCVLDSWSPWSECNECTGLQNRTRGVIHTDLNGGNQCGDTKEVRDCAVVCEASDWGAWSDPDESCVCHRSRTQLSPPLNGGECVLDDSDPTCPASCQVSDWGAPSVCQLDGPNAGQQLFTRKITQAPCNGGAACPDTTKWQVCDVDCVTSEWSDWSTCDLDQQLQTRTRDILQQPYNNGVMCGETTESRACGDCADLVGSFTYGDCDVTTGVRTGTAPLLHVPRNGQACTTTTTEPCDVPCIATDWVAGTCNPESGTQIFTREITQEARNDGSPCPADLVKTEDCVVDCVPGDEWLPWSDCNADGFSVRTHVIEISAQHGGSNEACQVEQVQTCAVDCVIDVDTGDVVQKSLNGGATCAEVAAAAQIPGDYSTKSESSLGEAQSTSFMATLAANKEYTMAALATGSVGILFLVALASTRRHSRGGYTSISRDNVL</sequence>
<evidence type="ECO:0000313" key="3">
    <source>
        <dbReference type="EMBL" id="KAF0692653.1"/>
    </source>
</evidence>
<protein>
    <submittedName>
        <fullName evidence="4">Aste57867_16292 protein</fullName>
    </submittedName>
</protein>
<dbReference type="InterPro" id="IPR036383">
    <property type="entry name" value="TSP1_rpt_sf"/>
</dbReference>
<keyword evidence="1" id="KW-0472">Membrane</keyword>
<dbReference type="Proteomes" id="UP000332933">
    <property type="component" value="Unassembled WGS sequence"/>
</dbReference>
<dbReference type="EMBL" id="VJMH01005861">
    <property type="protein sequence ID" value="KAF0692653.1"/>
    <property type="molecule type" value="Genomic_DNA"/>
</dbReference>
<organism evidence="4 5">
    <name type="scientific">Aphanomyces stellatus</name>
    <dbReference type="NCBI Taxonomy" id="120398"/>
    <lineage>
        <taxon>Eukaryota</taxon>
        <taxon>Sar</taxon>
        <taxon>Stramenopiles</taxon>
        <taxon>Oomycota</taxon>
        <taxon>Saprolegniomycetes</taxon>
        <taxon>Saprolegniales</taxon>
        <taxon>Verrucalvaceae</taxon>
        <taxon>Aphanomyces</taxon>
    </lineage>
</organism>